<organism evidence="9 10">
    <name type="scientific">Aphanothece cf. minutissima CCALA 015</name>
    <dbReference type="NCBI Taxonomy" id="2107695"/>
    <lineage>
        <taxon>Bacteria</taxon>
        <taxon>Bacillati</taxon>
        <taxon>Cyanobacteriota</taxon>
        <taxon>Cyanophyceae</taxon>
        <taxon>Oscillatoriophycideae</taxon>
        <taxon>Chroococcales</taxon>
        <taxon>Aphanothecaceae</taxon>
        <taxon>Aphanothece</taxon>
    </lineage>
</organism>
<dbReference type="InterPro" id="IPR050556">
    <property type="entry name" value="Type_II_TA_system_RNase"/>
</dbReference>
<protein>
    <submittedName>
        <fullName evidence="9">DNA-binding protein</fullName>
    </submittedName>
</protein>
<comment type="caution">
    <text evidence="9">The sequence shown here is derived from an EMBL/GenBank/DDBJ whole genome shotgun (WGS) entry which is preliminary data.</text>
</comment>
<gene>
    <name evidence="9" type="ORF">C7B81_02235</name>
</gene>
<dbReference type="GO" id="GO:0003677">
    <property type="term" value="F:DNA binding"/>
    <property type="evidence" value="ECO:0007669"/>
    <property type="project" value="UniProtKB-KW"/>
</dbReference>
<comment type="similarity">
    <text evidence="7">Belongs to the PINc/VapC protein family.</text>
</comment>
<keyword evidence="6" id="KW-0460">Magnesium</keyword>
<evidence type="ECO:0000313" key="10">
    <source>
        <dbReference type="Proteomes" id="UP000238218"/>
    </source>
</evidence>
<dbReference type="PANTHER" id="PTHR33653:SF1">
    <property type="entry name" value="RIBONUCLEASE VAPC2"/>
    <property type="match status" value="1"/>
</dbReference>
<evidence type="ECO:0000256" key="3">
    <source>
        <dbReference type="ARBA" id="ARBA00022722"/>
    </source>
</evidence>
<evidence type="ECO:0000256" key="1">
    <source>
        <dbReference type="ARBA" id="ARBA00001946"/>
    </source>
</evidence>
<evidence type="ECO:0000256" key="4">
    <source>
        <dbReference type="ARBA" id="ARBA00022723"/>
    </source>
</evidence>
<evidence type="ECO:0000256" key="5">
    <source>
        <dbReference type="ARBA" id="ARBA00022801"/>
    </source>
</evidence>
<evidence type="ECO:0000313" key="9">
    <source>
        <dbReference type="EMBL" id="PSB39481.1"/>
    </source>
</evidence>
<dbReference type="InterPro" id="IPR029060">
    <property type="entry name" value="PIN-like_dom_sf"/>
</dbReference>
<dbReference type="RefSeq" id="WP_106219673.1">
    <property type="nucleotide sequence ID" value="NZ_PVWP01000001.1"/>
</dbReference>
<evidence type="ECO:0000259" key="8">
    <source>
        <dbReference type="Pfam" id="PF01850"/>
    </source>
</evidence>
<evidence type="ECO:0000256" key="2">
    <source>
        <dbReference type="ARBA" id="ARBA00022649"/>
    </source>
</evidence>
<evidence type="ECO:0000256" key="6">
    <source>
        <dbReference type="ARBA" id="ARBA00022842"/>
    </source>
</evidence>
<dbReference type="Gene3D" id="3.40.50.1010">
    <property type="entry name" value="5'-nuclease"/>
    <property type="match status" value="1"/>
</dbReference>
<dbReference type="Pfam" id="PF01850">
    <property type="entry name" value="PIN"/>
    <property type="match status" value="1"/>
</dbReference>
<keyword evidence="2" id="KW-1277">Toxin-antitoxin system</keyword>
<dbReference type="Proteomes" id="UP000238218">
    <property type="component" value="Unassembled WGS sequence"/>
</dbReference>
<sequence length="132" mass="14809">MVLVDSSVILDVATDDPLWSRWSSGQLRQCLDRGPVAINAIIYGEIAFACETIESVDELLPPHLFDYRALPREASFLAARAHADDRSRGGERRTILPDVLIGAHALVERMPLLTRDQRRYRQAFPGLELISP</sequence>
<dbReference type="EMBL" id="PVWP01000001">
    <property type="protein sequence ID" value="PSB39481.1"/>
    <property type="molecule type" value="Genomic_DNA"/>
</dbReference>
<keyword evidence="5" id="KW-0378">Hydrolase</keyword>
<dbReference type="PANTHER" id="PTHR33653">
    <property type="entry name" value="RIBONUCLEASE VAPC2"/>
    <property type="match status" value="1"/>
</dbReference>
<evidence type="ECO:0000256" key="7">
    <source>
        <dbReference type="ARBA" id="ARBA00038093"/>
    </source>
</evidence>
<feature type="domain" description="PIN" evidence="8">
    <location>
        <begin position="2"/>
        <end position="123"/>
    </location>
</feature>
<comment type="cofactor">
    <cofactor evidence="1">
        <name>Mg(2+)</name>
        <dbReference type="ChEBI" id="CHEBI:18420"/>
    </cofactor>
</comment>
<dbReference type="SUPFAM" id="SSF88723">
    <property type="entry name" value="PIN domain-like"/>
    <property type="match status" value="1"/>
</dbReference>
<keyword evidence="10" id="KW-1185">Reference proteome</keyword>
<accession>A0ABX5FCF1</accession>
<keyword evidence="9" id="KW-0238">DNA-binding</keyword>
<keyword evidence="3" id="KW-0540">Nuclease</keyword>
<reference evidence="9 10" key="1">
    <citation type="submission" date="2018-03" db="EMBL/GenBank/DDBJ databases">
        <title>The ancient ancestry and fast evolution of plastids.</title>
        <authorList>
            <person name="Moore K.R."/>
            <person name="Magnabosco C."/>
            <person name="Momper L."/>
            <person name="Gold D.A."/>
            <person name="Bosak T."/>
            <person name="Fournier G.P."/>
        </authorList>
    </citation>
    <scope>NUCLEOTIDE SEQUENCE [LARGE SCALE GENOMIC DNA]</scope>
    <source>
        <strain evidence="9 10">CCALA 015</strain>
    </source>
</reference>
<keyword evidence="4" id="KW-0479">Metal-binding</keyword>
<proteinExistence type="inferred from homology"/>
<dbReference type="InterPro" id="IPR002716">
    <property type="entry name" value="PIN_dom"/>
</dbReference>
<name>A0ABX5FCF1_9CHRO</name>